<dbReference type="Proteomes" id="UP001322277">
    <property type="component" value="Chromosome 9"/>
</dbReference>
<organism evidence="2 3">
    <name type="scientific">Colletotrichum destructivum</name>
    <dbReference type="NCBI Taxonomy" id="34406"/>
    <lineage>
        <taxon>Eukaryota</taxon>
        <taxon>Fungi</taxon>
        <taxon>Dikarya</taxon>
        <taxon>Ascomycota</taxon>
        <taxon>Pezizomycotina</taxon>
        <taxon>Sordariomycetes</taxon>
        <taxon>Hypocreomycetidae</taxon>
        <taxon>Glomerellales</taxon>
        <taxon>Glomerellaceae</taxon>
        <taxon>Colletotrichum</taxon>
        <taxon>Colletotrichum destructivum species complex</taxon>
    </lineage>
</organism>
<evidence type="ECO:0000313" key="2">
    <source>
        <dbReference type="EMBL" id="WQF88744.1"/>
    </source>
</evidence>
<sequence length="140" mass="15213">MSWQPRWISTTINDSTPLRPIQRLLPPIWYHLPNGYHTCWGGLALHNRDVEVAQPQPPGEMLHSRPEAAARGAPRRPAIADVNPPQNEGKDLALSAAASLVSVASSERSRPSPERRAALSSQPRNPTTLSGSCASAQNIE</sequence>
<gene>
    <name evidence="2" type="ORF">CDEST_13758</name>
</gene>
<evidence type="ECO:0000256" key="1">
    <source>
        <dbReference type="SAM" id="MobiDB-lite"/>
    </source>
</evidence>
<reference evidence="3" key="1">
    <citation type="journal article" date="2023" name="bioRxiv">
        <title>Complete genome of the Medicago anthracnose fungus, Colletotrichum destructivum, reveals a mini-chromosome-like region within a core chromosome.</title>
        <authorList>
            <person name="Lapalu N."/>
            <person name="Simon A."/>
            <person name="Lu A."/>
            <person name="Plaumann P.-L."/>
            <person name="Amselem J."/>
            <person name="Pigne S."/>
            <person name="Auger A."/>
            <person name="Koch C."/>
            <person name="Dallery J.-F."/>
            <person name="O'Connell R.J."/>
        </authorList>
    </citation>
    <scope>NUCLEOTIDE SEQUENCE [LARGE SCALE GENOMIC DNA]</scope>
    <source>
        <strain evidence="3">CBS 520.97</strain>
    </source>
</reference>
<feature type="region of interest" description="Disordered" evidence="1">
    <location>
        <begin position="51"/>
        <end position="89"/>
    </location>
</feature>
<proteinExistence type="predicted"/>
<protein>
    <submittedName>
        <fullName evidence="2">Uncharacterized protein</fullName>
    </submittedName>
</protein>
<feature type="compositionally biased region" description="Basic and acidic residues" evidence="1">
    <location>
        <begin position="107"/>
        <end position="117"/>
    </location>
</feature>
<dbReference type="GeneID" id="87950258"/>
<dbReference type="AlphaFoldDB" id="A0AAX4IZU7"/>
<accession>A0AAX4IZU7</accession>
<dbReference type="EMBL" id="CP137313">
    <property type="protein sequence ID" value="WQF88744.1"/>
    <property type="molecule type" value="Genomic_DNA"/>
</dbReference>
<feature type="compositionally biased region" description="Polar residues" evidence="1">
    <location>
        <begin position="122"/>
        <end position="140"/>
    </location>
</feature>
<feature type="region of interest" description="Disordered" evidence="1">
    <location>
        <begin position="103"/>
        <end position="140"/>
    </location>
</feature>
<keyword evidence="3" id="KW-1185">Reference proteome</keyword>
<dbReference type="KEGG" id="cdet:87950258"/>
<feature type="compositionally biased region" description="Low complexity" evidence="1">
    <location>
        <begin position="69"/>
        <end position="80"/>
    </location>
</feature>
<name>A0AAX4IZU7_9PEZI</name>
<evidence type="ECO:0000313" key="3">
    <source>
        <dbReference type="Proteomes" id="UP001322277"/>
    </source>
</evidence>
<dbReference type="RefSeq" id="XP_062785965.1">
    <property type="nucleotide sequence ID" value="XM_062929914.1"/>
</dbReference>